<keyword evidence="1" id="KW-0732">Signal</keyword>
<feature type="chain" id="PRO_5030083037" description="DUF928 domain-containing protein" evidence="1">
    <location>
        <begin position="23"/>
        <end position="243"/>
    </location>
</feature>
<dbReference type="Proteomes" id="UP000271624">
    <property type="component" value="Unassembled WGS sequence"/>
</dbReference>
<accession>A0A3S1D1K8</accession>
<gene>
    <name evidence="2" type="ORF">DSM106972_065460</name>
</gene>
<dbReference type="AlphaFoldDB" id="A0A3S1D1K8"/>
<evidence type="ECO:0008006" key="4">
    <source>
        <dbReference type="Google" id="ProtNLM"/>
    </source>
</evidence>
<evidence type="ECO:0000256" key="1">
    <source>
        <dbReference type="SAM" id="SignalP"/>
    </source>
</evidence>
<keyword evidence="3" id="KW-1185">Reference proteome</keyword>
<sequence>MLNKKYLRFMLILLFATSFVTTDSFSNLTSTQTFAQVRVADFFGLWRRKDERKVSRTSRSGGVCPITPGIFETYLLWHERPLFVWKSSGNQDANLVVREYDSQTEVWRQPVNTSAQKFVYGAEKALEPGKLYQWQLVNKSRGLNESVTFQIMSETERAKIQSGLQALEQNSKLAKLSPEDIALKKAHYFLDYQIKHQNSDRTYLPWSDALQSLYEVDKPSASFVEQRDKFIVSLCSSNSTASK</sequence>
<evidence type="ECO:0000313" key="2">
    <source>
        <dbReference type="EMBL" id="RUT01923.1"/>
    </source>
</evidence>
<comment type="caution">
    <text evidence="2">The sequence shown here is derived from an EMBL/GenBank/DDBJ whole genome shotgun (WGS) entry which is preliminary data.</text>
</comment>
<dbReference type="RefSeq" id="WP_127084718.1">
    <property type="nucleotide sequence ID" value="NZ_RSCL01000018.1"/>
</dbReference>
<evidence type="ECO:0000313" key="3">
    <source>
        <dbReference type="Proteomes" id="UP000271624"/>
    </source>
</evidence>
<dbReference type="EMBL" id="RSCL01000018">
    <property type="protein sequence ID" value="RUT01923.1"/>
    <property type="molecule type" value="Genomic_DNA"/>
</dbReference>
<protein>
    <recommendedName>
        <fullName evidence="4">DUF928 domain-containing protein</fullName>
    </recommendedName>
</protein>
<dbReference type="OrthoDB" id="468489at2"/>
<reference evidence="2" key="1">
    <citation type="submission" date="2018-12" db="EMBL/GenBank/DDBJ databases">
        <authorList>
            <person name="Will S."/>
            <person name="Neumann-Schaal M."/>
            <person name="Henke P."/>
        </authorList>
    </citation>
    <scope>NUCLEOTIDE SEQUENCE</scope>
    <source>
        <strain evidence="2">PCC 7102</strain>
    </source>
</reference>
<organism evidence="2 3">
    <name type="scientific">Dulcicalothrix desertica PCC 7102</name>
    <dbReference type="NCBI Taxonomy" id="232991"/>
    <lineage>
        <taxon>Bacteria</taxon>
        <taxon>Bacillati</taxon>
        <taxon>Cyanobacteriota</taxon>
        <taxon>Cyanophyceae</taxon>
        <taxon>Nostocales</taxon>
        <taxon>Calotrichaceae</taxon>
        <taxon>Dulcicalothrix</taxon>
    </lineage>
</organism>
<reference evidence="2" key="2">
    <citation type="journal article" date="2019" name="Genome Biol. Evol.">
        <title>Day and night: Metabolic profiles and evolutionary relationships of six axenic non-marine cyanobacteria.</title>
        <authorList>
            <person name="Will S.E."/>
            <person name="Henke P."/>
            <person name="Boedeker C."/>
            <person name="Huang S."/>
            <person name="Brinkmann H."/>
            <person name="Rohde M."/>
            <person name="Jarek M."/>
            <person name="Friedl T."/>
            <person name="Seufert S."/>
            <person name="Schumacher M."/>
            <person name="Overmann J."/>
            <person name="Neumann-Schaal M."/>
            <person name="Petersen J."/>
        </authorList>
    </citation>
    <scope>NUCLEOTIDE SEQUENCE [LARGE SCALE GENOMIC DNA]</scope>
    <source>
        <strain evidence="2">PCC 7102</strain>
    </source>
</reference>
<name>A0A3S1D1K8_9CYAN</name>
<proteinExistence type="predicted"/>
<feature type="signal peptide" evidence="1">
    <location>
        <begin position="1"/>
        <end position="22"/>
    </location>
</feature>